<evidence type="ECO:0000313" key="3">
    <source>
        <dbReference type="EMBL" id="MFC5496115.1"/>
    </source>
</evidence>
<dbReference type="RefSeq" id="WP_376848147.1">
    <property type="nucleotide sequence ID" value="NZ_JBHSMF010000002.1"/>
</dbReference>
<reference evidence="4" key="1">
    <citation type="journal article" date="2019" name="Int. J. Syst. Evol. Microbiol.">
        <title>The Global Catalogue of Microorganisms (GCM) 10K type strain sequencing project: providing services to taxonomists for standard genome sequencing and annotation.</title>
        <authorList>
            <consortium name="The Broad Institute Genomics Platform"/>
            <consortium name="The Broad Institute Genome Sequencing Center for Infectious Disease"/>
            <person name="Wu L."/>
            <person name="Ma J."/>
        </authorList>
    </citation>
    <scope>NUCLEOTIDE SEQUENCE [LARGE SCALE GENOMIC DNA]</scope>
    <source>
        <strain evidence="4">CCUG 57401</strain>
    </source>
</reference>
<evidence type="ECO:0000259" key="2">
    <source>
        <dbReference type="Pfam" id="PF02668"/>
    </source>
</evidence>
<dbReference type="EMBL" id="JBHSMF010000002">
    <property type="protein sequence ID" value="MFC5496115.1"/>
    <property type="molecule type" value="Genomic_DNA"/>
</dbReference>
<protein>
    <submittedName>
        <fullName evidence="3">TauD/TfdA family dioxygenase</fullName>
    </submittedName>
</protein>
<dbReference type="Gene3D" id="3.60.130.10">
    <property type="entry name" value="Clavaminate synthase-like"/>
    <property type="match status" value="1"/>
</dbReference>
<name>A0ABW0N618_9BURK</name>
<keyword evidence="3" id="KW-0223">Dioxygenase</keyword>
<dbReference type="Proteomes" id="UP001596037">
    <property type="component" value="Unassembled WGS sequence"/>
</dbReference>
<sequence length="302" mass="33483">MADVANPFDPDQQAAYRHWRAWKLARLAAPEPAPSVVELQDPRALAPAERAALLARIARDGVAVYRSPVLPEDPALPKLLGAQLGLRRLDANWLAEEDGISRIAVSSAQDGAGGFIPYTDRAIGWHTDGYYHPQQRRIRGMVLHCVRPARAGGENALLDPELAYIALRDESPAHVKALMRPDAMTIPARDDAGGVARPAQAGPVFSLDEDGCLHLRYTARTRSIEWRDDPQTGAAVQALRRLLERSPWIRRVRLQAGMGMIGHNVLHDRSAFEDDPARPRLLLRARFRDRVELPAEAAWRNG</sequence>
<dbReference type="Pfam" id="PF02668">
    <property type="entry name" value="TauD"/>
    <property type="match status" value="1"/>
</dbReference>
<dbReference type="SUPFAM" id="SSF51197">
    <property type="entry name" value="Clavaminate synthase-like"/>
    <property type="match status" value="1"/>
</dbReference>
<gene>
    <name evidence="3" type="ORF">ACFPOE_01090</name>
</gene>
<evidence type="ECO:0000256" key="1">
    <source>
        <dbReference type="ARBA" id="ARBA00023002"/>
    </source>
</evidence>
<accession>A0ABW0N618</accession>
<evidence type="ECO:0000313" key="4">
    <source>
        <dbReference type="Proteomes" id="UP001596037"/>
    </source>
</evidence>
<organism evidence="3 4">
    <name type="scientific">Caenimonas terrae</name>
    <dbReference type="NCBI Taxonomy" id="696074"/>
    <lineage>
        <taxon>Bacteria</taxon>
        <taxon>Pseudomonadati</taxon>
        <taxon>Pseudomonadota</taxon>
        <taxon>Betaproteobacteria</taxon>
        <taxon>Burkholderiales</taxon>
        <taxon>Comamonadaceae</taxon>
        <taxon>Caenimonas</taxon>
    </lineage>
</organism>
<dbReference type="InterPro" id="IPR003819">
    <property type="entry name" value="TauD/TfdA-like"/>
</dbReference>
<dbReference type="InterPro" id="IPR042098">
    <property type="entry name" value="TauD-like_sf"/>
</dbReference>
<feature type="domain" description="TauD/TfdA-like" evidence="2">
    <location>
        <begin position="36"/>
        <end position="285"/>
    </location>
</feature>
<keyword evidence="4" id="KW-1185">Reference proteome</keyword>
<proteinExistence type="predicted"/>
<dbReference type="GO" id="GO:0051213">
    <property type="term" value="F:dioxygenase activity"/>
    <property type="evidence" value="ECO:0007669"/>
    <property type="project" value="UniProtKB-KW"/>
</dbReference>
<keyword evidence="1" id="KW-0560">Oxidoreductase</keyword>
<comment type="caution">
    <text evidence="3">The sequence shown here is derived from an EMBL/GenBank/DDBJ whole genome shotgun (WGS) entry which is preliminary data.</text>
</comment>